<evidence type="ECO:0000256" key="3">
    <source>
        <dbReference type="ARBA" id="ARBA00022741"/>
    </source>
</evidence>
<dbReference type="STRING" id="1198029.A0A1U7LS33"/>
<evidence type="ECO:0000313" key="11">
    <source>
        <dbReference type="EMBL" id="OLL25393.1"/>
    </source>
</evidence>
<dbReference type="InterPro" id="IPR048333">
    <property type="entry name" value="HA2_WH"/>
</dbReference>
<evidence type="ECO:0000256" key="8">
    <source>
        <dbReference type="SAM" id="MobiDB-lite"/>
    </source>
</evidence>
<dbReference type="Pfam" id="PF04408">
    <property type="entry name" value="WHD_HA2"/>
    <property type="match status" value="1"/>
</dbReference>
<dbReference type="Pfam" id="PF00270">
    <property type="entry name" value="DEAD"/>
    <property type="match status" value="1"/>
</dbReference>
<dbReference type="GO" id="GO:0016787">
    <property type="term" value="F:hydrolase activity"/>
    <property type="evidence" value="ECO:0007669"/>
    <property type="project" value="UniProtKB-KW"/>
</dbReference>
<dbReference type="GO" id="GO:0003724">
    <property type="term" value="F:RNA helicase activity"/>
    <property type="evidence" value="ECO:0007669"/>
    <property type="project" value="UniProtKB-EC"/>
</dbReference>
<evidence type="ECO:0000256" key="7">
    <source>
        <dbReference type="ARBA" id="ARBA00047984"/>
    </source>
</evidence>
<comment type="catalytic activity">
    <reaction evidence="7">
        <text>ATP + H2O = ADP + phosphate + H(+)</text>
        <dbReference type="Rhea" id="RHEA:13065"/>
        <dbReference type="ChEBI" id="CHEBI:15377"/>
        <dbReference type="ChEBI" id="CHEBI:15378"/>
        <dbReference type="ChEBI" id="CHEBI:30616"/>
        <dbReference type="ChEBI" id="CHEBI:43474"/>
        <dbReference type="ChEBI" id="CHEBI:456216"/>
        <dbReference type="EC" id="3.6.4.13"/>
    </reaction>
</comment>
<keyword evidence="6" id="KW-0067">ATP-binding</keyword>
<feature type="compositionally biased region" description="Basic and acidic residues" evidence="8">
    <location>
        <begin position="38"/>
        <end position="50"/>
    </location>
</feature>
<dbReference type="Pfam" id="PF21010">
    <property type="entry name" value="HA2_C"/>
    <property type="match status" value="1"/>
</dbReference>
<dbReference type="PROSITE" id="PS51192">
    <property type="entry name" value="HELICASE_ATP_BIND_1"/>
    <property type="match status" value="1"/>
</dbReference>
<feature type="compositionally biased region" description="Polar residues" evidence="8">
    <location>
        <begin position="1"/>
        <end position="17"/>
    </location>
</feature>
<reference evidence="11 12" key="1">
    <citation type="submission" date="2016-04" db="EMBL/GenBank/DDBJ databases">
        <title>Evolutionary innovation and constraint leading to complex multicellularity in the Ascomycota.</title>
        <authorList>
            <person name="Cisse O."/>
            <person name="Nguyen A."/>
            <person name="Hewitt D.A."/>
            <person name="Jedd G."/>
            <person name="Stajich J.E."/>
        </authorList>
    </citation>
    <scope>NUCLEOTIDE SEQUENCE [LARGE SCALE GENOMIC DNA]</scope>
    <source>
        <strain evidence="11 12">DAH-3</strain>
    </source>
</reference>
<evidence type="ECO:0000256" key="6">
    <source>
        <dbReference type="ARBA" id="ARBA00022840"/>
    </source>
</evidence>
<name>A0A1U7LS33_NEOID</name>
<gene>
    <name evidence="11" type="ORF">NEOLI_001217</name>
</gene>
<dbReference type="GO" id="GO:0005524">
    <property type="term" value="F:ATP binding"/>
    <property type="evidence" value="ECO:0007669"/>
    <property type="project" value="UniProtKB-KW"/>
</dbReference>
<dbReference type="SMART" id="SM00847">
    <property type="entry name" value="HA2"/>
    <property type="match status" value="1"/>
</dbReference>
<dbReference type="SUPFAM" id="SSF52540">
    <property type="entry name" value="P-loop containing nucleoside triphosphate hydrolases"/>
    <property type="match status" value="1"/>
</dbReference>
<keyword evidence="2" id="KW-0507">mRNA processing</keyword>
<dbReference type="OrthoDB" id="10253254at2759"/>
<dbReference type="OMA" id="APVHDFV"/>
<dbReference type="InterPro" id="IPR011709">
    <property type="entry name" value="DEAD-box_helicase_OB_fold"/>
</dbReference>
<dbReference type="InterPro" id="IPR027417">
    <property type="entry name" value="P-loop_NTPase"/>
</dbReference>
<proteinExistence type="predicted"/>
<dbReference type="AlphaFoldDB" id="A0A1U7LS33"/>
<dbReference type="GO" id="GO:0006397">
    <property type="term" value="P:mRNA processing"/>
    <property type="evidence" value="ECO:0007669"/>
    <property type="project" value="UniProtKB-KW"/>
</dbReference>
<evidence type="ECO:0000259" key="9">
    <source>
        <dbReference type="PROSITE" id="PS51192"/>
    </source>
</evidence>
<evidence type="ECO:0000256" key="2">
    <source>
        <dbReference type="ARBA" id="ARBA00022664"/>
    </source>
</evidence>
<dbReference type="SMART" id="SM00490">
    <property type="entry name" value="HELICc"/>
    <property type="match status" value="1"/>
</dbReference>
<dbReference type="FunFam" id="3.40.50.300:FF:000615">
    <property type="entry name" value="pre-mRNA-splicing factor ATP-dependent RNA helicase DEAH7"/>
    <property type="match status" value="1"/>
</dbReference>
<dbReference type="GO" id="GO:0045943">
    <property type="term" value="P:positive regulation of transcription by RNA polymerase I"/>
    <property type="evidence" value="ECO:0007669"/>
    <property type="project" value="TreeGrafter"/>
</dbReference>
<feature type="region of interest" description="Disordered" evidence="8">
    <location>
        <begin position="1"/>
        <end position="51"/>
    </location>
</feature>
<dbReference type="PANTHER" id="PTHR18934">
    <property type="entry name" value="ATP-DEPENDENT RNA HELICASE"/>
    <property type="match status" value="1"/>
</dbReference>
<dbReference type="Proteomes" id="UP000186594">
    <property type="component" value="Unassembled WGS sequence"/>
</dbReference>
<keyword evidence="3" id="KW-0547">Nucleotide-binding</keyword>
<dbReference type="SMART" id="SM00487">
    <property type="entry name" value="DEXDc"/>
    <property type="match status" value="1"/>
</dbReference>
<dbReference type="InterPro" id="IPR011545">
    <property type="entry name" value="DEAD/DEAH_box_helicase_dom"/>
</dbReference>
<evidence type="ECO:0000256" key="1">
    <source>
        <dbReference type="ARBA" id="ARBA00012552"/>
    </source>
</evidence>
<dbReference type="PANTHER" id="PTHR18934:SF118">
    <property type="entry name" value="ATP-DEPENDENT RNA HELICASE DHX33"/>
    <property type="match status" value="1"/>
</dbReference>
<keyword evidence="4" id="KW-0378">Hydrolase</keyword>
<keyword evidence="12" id="KW-1185">Reference proteome</keyword>
<dbReference type="InterPro" id="IPR014001">
    <property type="entry name" value="Helicase_ATP-bd"/>
</dbReference>
<dbReference type="InterPro" id="IPR001650">
    <property type="entry name" value="Helicase_C-like"/>
</dbReference>
<dbReference type="Gene3D" id="1.20.120.1080">
    <property type="match status" value="1"/>
</dbReference>
<evidence type="ECO:0000256" key="4">
    <source>
        <dbReference type="ARBA" id="ARBA00022801"/>
    </source>
</evidence>
<sequence>MREIHFSSTLLSSSNRNPFHLKKRDTTTATIAEMGNRSSEEKVRKNEGEKPRKRVVNFFGDEDDDDKKERVDGFKKILRNEDERKGPFIPRTDLEKMKTSVCDNYSTNSTTFKLVKQPNEQILNRVSDNRNKDGIVNTFDWGSKFISDKSATTFTKKYQPPVPNDTEWRSLKETAKKLKQEREKLPIWSAQASLIEKLESSQVIIILGETGSGKSTQIPQFLLKASFAQKGVIGITQPRRVAAITLAKRVSQEQATKLGDKVGYSIRFDDKTCFKTRIKYLTDGMLLRELIVSNDLKGYNSIILDEAHERTLLTDLLLGFLKNLMKRRKEFRVVVMSATIQGERYSKFFDEAEVCFVEGRQFPVDVYHSVSPEKDYCDALLRTVFQIHVNMPPGDILVFLTGQDEIENLEGLIVEYGQQLSDDCIKILPLPLFASLSQSKQMQVFQPAPANTRKVILSTNIAETSVTVPGVTYVIDTGLVKIKSYSEKSGLETLTVQGISKSSAKQRTGRAGREGPGRCFRLYTESAFDKMEEATRPEILRCDLGMAVLMLKARGEKNIMEFEFMDMPSRESLIRAHELLFALGALDQAGEITTLGKEMSVLPLAPALSRTLLAAREANCVSQVIDIVACLSSEAIFVTPQGKRDEVGEIRARVMSSTGDHLTLLNVVRQYLELGSKGERRVWCERNFISGRGMKTDVRKQLQEYCQRFGIDSGAADDSEKILRCFLSGFSSNTALLQADGSYKTVQGQIIHIHPGSTMFGKKVEAIVFSESVYTTRAYVRNVSGIQAQWLQQVIGHYLRQS</sequence>
<dbReference type="GO" id="GO:0000462">
    <property type="term" value="P:maturation of SSU-rRNA from tricistronic rRNA transcript (SSU-rRNA, 5.8S rRNA, LSU-rRNA)"/>
    <property type="evidence" value="ECO:0007669"/>
    <property type="project" value="EnsemblFungi"/>
</dbReference>
<dbReference type="Pfam" id="PF00271">
    <property type="entry name" value="Helicase_C"/>
    <property type="match status" value="1"/>
</dbReference>
<accession>A0A1U7LS33</accession>
<keyword evidence="5 11" id="KW-0347">Helicase</keyword>
<dbReference type="Pfam" id="PF07717">
    <property type="entry name" value="OB_NTP_bind"/>
    <property type="match status" value="1"/>
</dbReference>
<dbReference type="GO" id="GO:0003725">
    <property type="term" value="F:double-stranded RNA binding"/>
    <property type="evidence" value="ECO:0007669"/>
    <property type="project" value="TreeGrafter"/>
</dbReference>
<dbReference type="GO" id="GO:0042802">
    <property type="term" value="F:identical protein binding"/>
    <property type="evidence" value="ECO:0007669"/>
    <property type="project" value="EnsemblFungi"/>
</dbReference>
<dbReference type="PROSITE" id="PS51194">
    <property type="entry name" value="HELICASE_CTER"/>
    <property type="match status" value="1"/>
</dbReference>
<dbReference type="GO" id="GO:0032040">
    <property type="term" value="C:small-subunit processome"/>
    <property type="evidence" value="ECO:0007669"/>
    <property type="project" value="EnsemblFungi"/>
</dbReference>
<evidence type="ECO:0000256" key="5">
    <source>
        <dbReference type="ARBA" id="ARBA00022806"/>
    </source>
</evidence>
<protein>
    <recommendedName>
        <fullName evidence="1">RNA helicase</fullName>
        <ecNumber evidence="1">3.6.4.13</ecNumber>
    </recommendedName>
</protein>
<evidence type="ECO:0000313" key="12">
    <source>
        <dbReference type="Proteomes" id="UP000186594"/>
    </source>
</evidence>
<dbReference type="InterPro" id="IPR007502">
    <property type="entry name" value="Helicase-assoc_dom"/>
</dbReference>
<evidence type="ECO:0000259" key="10">
    <source>
        <dbReference type="PROSITE" id="PS51194"/>
    </source>
</evidence>
<organism evidence="11 12">
    <name type="scientific">Neolecta irregularis (strain DAH-3)</name>
    <dbReference type="NCBI Taxonomy" id="1198029"/>
    <lineage>
        <taxon>Eukaryota</taxon>
        <taxon>Fungi</taxon>
        <taxon>Dikarya</taxon>
        <taxon>Ascomycota</taxon>
        <taxon>Taphrinomycotina</taxon>
        <taxon>Neolectales</taxon>
        <taxon>Neolectaceae</taxon>
        <taxon>Neolecta</taxon>
    </lineage>
</organism>
<dbReference type="Gene3D" id="3.40.50.300">
    <property type="entry name" value="P-loop containing nucleotide triphosphate hydrolases"/>
    <property type="match status" value="2"/>
</dbReference>
<dbReference type="EC" id="3.6.4.13" evidence="1"/>
<feature type="domain" description="Helicase C-terminal" evidence="10">
    <location>
        <begin position="383"/>
        <end position="555"/>
    </location>
</feature>
<feature type="domain" description="Helicase ATP-binding" evidence="9">
    <location>
        <begin position="195"/>
        <end position="358"/>
    </location>
</feature>
<dbReference type="EMBL" id="LXFE01000417">
    <property type="protein sequence ID" value="OLL25393.1"/>
    <property type="molecule type" value="Genomic_DNA"/>
</dbReference>
<comment type="caution">
    <text evidence="11">The sequence shown here is derived from an EMBL/GenBank/DDBJ whole genome shotgun (WGS) entry which is preliminary data.</text>
</comment>
<dbReference type="CDD" id="cd18791">
    <property type="entry name" value="SF2_C_RHA"/>
    <property type="match status" value="1"/>
</dbReference>
<dbReference type="FunFam" id="3.40.50.300:FF:000145">
    <property type="entry name" value="probable ATP-dependent RNA helicase DHX40"/>
    <property type="match status" value="1"/>
</dbReference>